<dbReference type="AlphaFoldDB" id="F2G8P4"/>
<proteinExistence type="predicted"/>
<evidence type="ECO:0000313" key="3">
    <source>
        <dbReference type="Proteomes" id="UP000001870"/>
    </source>
</evidence>
<dbReference type="RefSeq" id="WP_012519046.1">
    <property type="nucleotide sequence ID" value="NC_011138.3"/>
</dbReference>
<protein>
    <submittedName>
        <fullName evidence="2">Uncharacterized protein</fullName>
    </submittedName>
</protein>
<feature type="compositionally biased region" description="Gly residues" evidence="1">
    <location>
        <begin position="266"/>
        <end position="280"/>
    </location>
</feature>
<dbReference type="EMBL" id="CP001103">
    <property type="protein sequence ID" value="AEA98754.1"/>
    <property type="molecule type" value="Genomic_DNA"/>
</dbReference>
<keyword evidence="3" id="KW-1185">Reference proteome</keyword>
<organism evidence="2 3">
    <name type="scientific">Alteromonas mediterranea (strain DSM 17117 / CIP 110805 / LMG 28347 / Deep ecotype)</name>
    <dbReference type="NCBI Taxonomy" id="1774373"/>
    <lineage>
        <taxon>Bacteria</taxon>
        <taxon>Pseudomonadati</taxon>
        <taxon>Pseudomonadota</taxon>
        <taxon>Gammaproteobacteria</taxon>
        <taxon>Alteromonadales</taxon>
        <taxon>Alteromonadaceae</taxon>
        <taxon>Alteromonas/Salinimonas group</taxon>
        <taxon>Alteromonas</taxon>
    </lineage>
</organism>
<evidence type="ECO:0000256" key="1">
    <source>
        <dbReference type="SAM" id="MobiDB-lite"/>
    </source>
</evidence>
<reference evidence="2 3" key="2">
    <citation type="journal article" date="2015" name="Antonie Van Leeuwenhoek">
        <title>Ecophysiological diversity of a novel member of the genus Alteromonas, and description of Alteromonas mediterranea sp. nov.</title>
        <authorList>
            <person name="Ivanova E.P."/>
            <person name="Lopez-Perez M."/>
            <person name="Zabalos M."/>
            <person name="Nguyen S.H."/>
            <person name="Webb H.K."/>
            <person name="Ryan J."/>
            <person name="Lagutin K."/>
            <person name="Vyssotski M."/>
            <person name="Crawford R.J."/>
            <person name="Rodriguez-Valera F."/>
        </authorList>
    </citation>
    <scope>NUCLEOTIDE SEQUENCE [LARGE SCALE GENOMIC DNA]</scope>
    <source>
        <strain evidence="3">DSM 17117 / CIP 110805 / LMG 28347 / Deep ecotype</strain>
    </source>
</reference>
<evidence type="ECO:0000313" key="2">
    <source>
        <dbReference type="EMBL" id="AEA98754.1"/>
    </source>
</evidence>
<accession>F2G8P4</accession>
<sequence length="280" mass="30251">MSHKRTKEDKTIQRTNSRRQFIVKAAVGSAALSVPGKSVWGACSVSGAMSGNVSRVNPEQKCEATPIFGGRSPGTWKDALDGSMNGQRLKAMFTALQKVDYPEMPAAEPGSILWVAYESHLESVIKSNSMKIDKRILDDDVSYVNGGVPLFDALDKPGGMDYNLAAVWLNTYFGFYPSVVHHSASASDRIQKANELVNNIAIYLFSESRIALASPESLGGTQTVSFSYNFESGSSSEYTLSQPEHDEYNRTTPFGMTEDNASGEAPGNGNGKGNGKGNRK</sequence>
<dbReference type="Proteomes" id="UP000001870">
    <property type="component" value="Chromosome"/>
</dbReference>
<reference evidence="2 3" key="1">
    <citation type="journal article" date="2008" name="ISME J.">
        <title>Comparative genomics of two ecotypes of the marine planktonic copiotroph Alteromonas macleodii suggests alternative lifestyles associated with different kinds of particulate organic matter.</title>
        <authorList>
            <person name="Ivars-Martinez E."/>
            <person name="Martin-Cuadrado A.B."/>
            <person name="D'Auria G."/>
            <person name="Mira A."/>
            <person name="Ferriera S."/>
            <person name="Johnson J."/>
            <person name="Friedman R."/>
            <person name="Rodriguez-Valera F."/>
        </authorList>
    </citation>
    <scope>NUCLEOTIDE SEQUENCE [LARGE SCALE GENOMIC DNA]</scope>
    <source>
        <strain evidence="3">DSM 17117 / CIP 110805 / LMG 28347 / Deep ecotype</strain>
    </source>
</reference>
<feature type="region of interest" description="Disordered" evidence="1">
    <location>
        <begin position="236"/>
        <end position="280"/>
    </location>
</feature>
<gene>
    <name evidence="2" type="ordered locus">MADE_1013100</name>
</gene>
<name>F2G8P4_ALTMD</name>
<dbReference type="KEGG" id="amc:MADE_1013100"/>
<dbReference type="HOGENOM" id="CLU_1234053_0_0_6"/>